<protein>
    <submittedName>
        <fullName evidence="1">Uncharacterized protein</fullName>
    </submittedName>
</protein>
<organism evidence="1 2">
    <name type="scientific">Solea senegalensis</name>
    <name type="common">Senegalese sole</name>
    <dbReference type="NCBI Taxonomy" id="28829"/>
    <lineage>
        <taxon>Eukaryota</taxon>
        <taxon>Metazoa</taxon>
        <taxon>Chordata</taxon>
        <taxon>Craniata</taxon>
        <taxon>Vertebrata</taxon>
        <taxon>Euteleostomi</taxon>
        <taxon>Actinopterygii</taxon>
        <taxon>Neopterygii</taxon>
        <taxon>Teleostei</taxon>
        <taxon>Neoteleostei</taxon>
        <taxon>Acanthomorphata</taxon>
        <taxon>Carangaria</taxon>
        <taxon>Pleuronectiformes</taxon>
        <taxon>Pleuronectoidei</taxon>
        <taxon>Soleidae</taxon>
        <taxon>Solea</taxon>
    </lineage>
</organism>
<reference evidence="1 2" key="1">
    <citation type="journal article" date="2021" name="Sci. Rep.">
        <title>Chromosome anchoring in Senegalese sole (Solea senegalensis) reveals sex-associated markers and genome rearrangements in flatfish.</title>
        <authorList>
            <person name="Guerrero-Cozar I."/>
            <person name="Gomez-Garrido J."/>
            <person name="Berbel C."/>
            <person name="Martinez-Blanch J.F."/>
            <person name="Alioto T."/>
            <person name="Claros M.G."/>
            <person name="Gagnaire P.A."/>
            <person name="Manchado M."/>
        </authorList>
    </citation>
    <scope>NUCLEOTIDE SEQUENCE [LARGE SCALE GENOMIC DNA]</scope>
    <source>
        <strain evidence="1">Sse05_10M</strain>
    </source>
</reference>
<comment type="caution">
    <text evidence="1">The sequence shown here is derived from an EMBL/GenBank/DDBJ whole genome shotgun (WGS) entry which is preliminary data.</text>
</comment>
<dbReference type="PROSITE" id="PS51257">
    <property type="entry name" value="PROKAR_LIPOPROTEIN"/>
    <property type="match status" value="1"/>
</dbReference>
<gene>
    <name evidence="1" type="ORF">JOB18_048939</name>
</gene>
<sequence length="73" mass="8548">MQTQRLSRNISHVLMLSSQYLLSSVSCRRPSYVISTWRIPLRYSLYSPCSPLRYSMDLYFFALEKTAQPSQGH</sequence>
<dbReference type="Proteomes" id="UP000693946">
    <property type="component" value="Linkage Group LG10"/>
</dbReference>
<evidence type="ECO:0000313" key="1">
    <source>
        <dbReference type="EMBL" id="KAG7523516.1"/>
    </source>
</evidence>
<evidence type="ECO:0000313" key="2">
    <source>
        <dbReference type="Proteomes" id="UP000693946"/>
    </source>
</evidence>
<keyword evidence="2" id="KW-1185">Reference proteome</keyword>
<dbReference type="EMBL" id="JAGKHQ010000002">
    <property type="protein sequence ID" value="KAG7523516.1"/>
    <property type="molecule type" value="Genomic_DNA"/>
</dbReference>
<accession>A0AAV6T289</accession>
<proteinExistence type="predicted"/>
<dbReference type="AlphaFoldDB" id="A0AAV6T289"/>
<name>A0AAV6T289_SOLSE</name>